<accession>A0AAW9QMA1</accession>
<keyword evidence="2" id="KW-1185">Reference proteome</keyword>
<protein>
    <recommendedName>
        <fullName evidence="3">Maturase K</fullName>
    </recommendedName>
</protein>
<dbReference type="AlphaFoldDB" id="A0AAW9QMA1"/>
<reference evidence="1 2" key="1">
    <citation type="submission" date="2024-01" db="EMBL/GenBank/DDBJ databases">
        <title>Genomic insights into the taxonomy and metabolism of the cyanobacterium Pannus brasiliensis CCIBt3594.</title>
        <authorList>
            <person name="Machado M."/>
            <person name="Botero N.B."/>
            <person name="Andreote A.P.D."/>
            <person name="Feitosa A.M.T."/>
            <person name="Popin R."/>
            <person name="Sivonen K."/>
            <person name="Fiore M.F."/>
        </authorList>
    </citation>
    <scope>NUCLEOTIDE SEQUENCE [LARGE SCALE GENOMIC DNA]</scope>
    <source>
        <strain evidence="1 2">CCIBt3594</strain>
    </source>
</reference>
<proteinExistence type="predicted"/>
<dbReference type="EMBL" id="JBAFSM010000022">
    <property type="protein sequence ID" value="MEG3438035.1"/>
    <property type="molecule type" value="Genomic_DNA"/>
</dbReference>
<dbReference type="Proteomes" id="UP001328733">
    <property type="component" value="Unassembled WGS sequence"/>
</dbReference>
<evidence type="ECO:0000313" key="2">
    <source>
        <dbReference type="Proteomes" id="UP001328733"/>
    </source>
</evidence>
<organism evidence="1 2">
    <name type="scientific">Pannus brasiliensis CCIBt3594</name>
    <dbReference type="NCBI Taxonomy" id="1427578"/>
    <lineage>
        <taxon>Bacteria</taxon>
        <taxon>Bacillati</taxon>
        <taxon>Cyanobacteriota</taxon>
        <taxon>Cyanophyceae</taxon>
        <taxon>Oscillatoriophycideae</taxon>
        <taxon>Chroococcales</taxon>
        <taxon>Microcystaceae</taxon>
        <taxon>Pannus</taxon>
    </lineage>
</organism>
<evidence type="ECO:0008006" key="3">
    <source>
        <dbReference type="Google" id="ProtNLM"/>
    </source>
</evidence>
<evidence type="ECO:0000313" key="1">
    <source>
        <dbReference type="EMBL" id="MEG3438035.1"/>
    </source>
</evidence>
<sequence length="50" mass="6085">MVYLEFIISIVTEISRDRPGENLTERYGFRALSIYLGYRRIIERLSFRRD</sequence>
<comment type="caution">
    <text evidence="1">The sequence shown here is derived from an EMBL/GenBank/DDBJ whole genome shotgun (WGS) entry which is preliminary data.</text>
</comment>
<name>A0AAW9QMA1_9CHRO</name>
<gene>
    <name evidence="1" type="ORF">V0288_12985</name>
</gene>